<feature type="transmembrane region" description="Helical" evidence="1">
    <location>
        <begin position="23"/>
        <end position="46"/>
    </location>
</feature>
<sequence>MTPSDTSIIGKCTKLKDYAKNYFVVACPGDAAALIGTIRTFLLIFFKNKSIRRGVKVVEKN</sequence>
<keyword evidence="3" id="KW-1185">Reference proteome</keyword>
<evidence type="ECO:0000313" key="2">
    <source>
        <dbReference type="EMBL" id="GGC77969.1"/>
    </source>
</evidence>
<keyword evidence="1" id="KW-0472">Membrane</keyword>
<proteinExistence type="predicted"/>
<accession>A0ABQ1NIF6</accession>
<keyword evidence="1" id="KW-1133">Transmembrane helix</keyword>
<dbReference type="EMBL" id="BMCJ01000001">
    <property type="protein sequence ID" value="GGC77969.1"/>
    <property type="molecule type" value="Genomic_DNA"/>
</dbReference>
<organism evidence="2 3">
    <name type="scientific">Thalassobacillus devorans</name>
    <dbReference type="NCBI Taxonomy" id="279813"/>
    <lineage>
        <taxon>Bacteria</taxon>
        <taxon>Bacillati</taxon>
        <taxon>Bacillota</taxon>
        <taxon>Bacilli</taxon>
        <taxon>Bacillales</taxon>
        <taxon>Bacillaceae</taxon>
        <taxon>Thalassobacillus</taxon>
    </lineage>
</organism>
<evidence type="ECO:0000313" key="3">
    <source>
        <dbReference type="Proteomes" id="UP000619534"/>
    </source>
</evidence>
<protein>
    <submittedName>
        <fullName evidence="2">Uncharacterized protein</fullName>
    </submittedName>
</protein>
<keyword evidence="1" id="KW-0812">Transmembrane</keyword>
<comment type="caution">
    <text evidence="2">The sequence shown here is derived from an EMBL/GenBank/DDBJ whole genome shotgun (WGS) entry which is preliminary data.</text>
</comment>
<gene>
    <name evidence="2" type="ORF">GCM10007216_05630</name>
</gene>
<evidence type="ECO:0000256" key="1">
    <source>
        <dbReference type="SAM" id="Phobius"/>
    </source>
</evidence>
<reference evidence="3" key="1">
    <citation type="journal article" date="2019" name="Int. J. Syst. Evol. Microbiol.">
        <title>The Global Catalogue of Microorganisms (GCM) 10K type strain sequencing project: providing services to taxonomists for standard genome sequencing and annotation.</title>
        <authorList>
            <consortium name="The Broad Institute Genomics Platform"/>
            <consortium name="The Broad Institute Genome Sequencing Center for Infectious Disease"/>
            <person name="Wu L."/>
            <person name="Ma J."/>
        </authorList>
    </citation>
    <scope>NUCLEOTIDE SEQUENCE [LARGE SCALE GENOMIC DNA]</scope>
    <source>
        <strain evidence="3">CCM 7282</strain>
    </source>
</reference>
<name>A0ABQ1NIF6_9BACI</name>
<dbReference type="Proteomes" id="UP000619534">
    <property type="component" value="Unassembled WGS sequence"/>
</dbReference>